<accession>A0A8J4VL51</accession>
<evidence type="ECO:0000313" key="3">
    <source>
        <dbReference type="Proteomes" id="UP000737018"/>
    </source>
</evidence>
<feature type="compositionally biased region" description="Basic and acidic residues" evidence="1">
    <location>
        <begin position="222"/>
        <end position="235"/>
    </location>
</feature>
<dbReference type="EMBL" id="JRKL02001978">
    <property type="protein sequence ID" value="KAF3961060.1"/>
    <property type="molecule type" value="Genomic_DNA"/>
</dbReference>
<name>A0A8J4VL51_9ROSI</name>
<feature type="region of interest" description="Disordered" evidence="1">
    <location>
        <begin position="1"/>
        <end position="68"/>
    </location>
</feature>
<feature type="region of interest" description="Disordered" evidence="1">
    <location>
        <begin position="96"/>
        <end position="125"/>
    </location>
</feature>
<comment type="caution">
    <text evidence="2">The sequence shown here is derived from an EMBL/GenBank/DDBJ whole genome shotgun (WGS) entry which is preliminary data.</text>
</comment>
<feature type="compositionally biased region" description="Basic and acidic residues" evidence="1">
    <location>
        <begin position="1"/>
        <end position="14"/>
    </location>
</feature>
<evidence type="ECO:0000313" key="2">
    <source>
        <dbReference type="EMBL" id="KAF3961060.1"/>
    </source>
</evidence>
<evidence type="ECO:0000256" key="1">
    <source>
        <dbReference type="SAM" id="MobiDB-lite"/>
    </source>
</evidence>
<gene>
    <name evidence="2" type="ORF">CMV_014274</name>
</gene>
<feature type="region of interest" description="Disordered" evidence="1">
    <location>
        <begin position="212"/>
        <end position="235"/>
    </location>
</feature>
<protein>
    <submittedName>
        <fullName evidence="2">Uncharacterized protein</fullName>
    </submittedName>
</protein>
<reference evidence="2" key="1">
    <citation type="submission" date="2020-03" db="EMBL/GenBank/DDBJ databases">
        <title>Castanea mollissima Vanexum genome sequencing.</title>
        <authorList>
            <person name="Staton M."/>
        </authorList>
    </citation>
    <scope>NUCLEOTIDE SEQUENCE</scope>
    <source>
        <tissue evidence="2">Leaf</tissue>
    </source>
</reference>
<dbReference type="AlphaFoldDB" id="A0A8J4VL51"/>
<organism evidence="2 3">
    <name type="scientific">Castanea mollissima</name>
    <name type="common">Chinese chestnut</name>
    <dbReference type="NCBI Taxonomy" id="60419"/>
    <lineage>
        <taxon>Eukaryota</taxon>
        <taxon>Viridiplantae</taxon>
        <taxon>Streptophyta</taxon>
        <taxon>Embryophyta</taxon>
        <taxon>Tracheophyta</taxon>
        <taxon>Spermatophyta</taxon>
        <taxon>Magnoliopsida</taxon>
        <taxon>eudicotyledons</taxon>
        <taxon>Gunneridae</taxon>
        <taxon>Pentapetalae</taxon>
        <taxon>rosids</taxon>
        <taxon>fabids</taxon>
        <taxon>Fagales</taxon>
        <taxon>Fagaceae</taxon>
        <taxon>Castanea</taxon>
    </lineage>
</organism>
<proteinExistence type="predicted"/>
<keyword evidence="3" id="KW-1185">Reference proteome</keyword>
<dbReference type="OrthoDB" id="10479364at2759"/>
<sequence length="351" mass="38450">MHAIWHEGTEKRTTTEGTAKMTLGSGSQKNTEGKRKAHDGLVYVGESSKECSGLRGERGNVESPNKLGLFQEGTNKSYEGPLSIRGKKVLARLRAAPANSRSADSREGNKGRQLPKTIWSPTNEHLPLNNNGEFLFLSKSRNEMGNMLEGKGCGNPNDGDQAQAKGSMEMEFTANANSSECKIGQPSIFGPSVGSNDETMVVLPVRRTKDRGGMEANWGDRSSNRDVRCNRSGDDSLGKEKVGQIAICNQVIGQHNESYNISTKLKATPISLVARGQDRLTWGMSMHGGFELKSAYKLAIGGGEGESSFIGQWVWKTNILPPEKSKSTLGFLFEREIEDWLFYKISDQGRE</sequence>
<dbReference type="Proteomes" id="UP000737018">
    <property type="component" value="Unassembled WGS sequence"/>
</dbReference>